<dbReference type="Proteomes" id="UP000735302">
    <property type="component" value="Unassembled WGS sequence"/>
</dbReference>
<name>A0AAV4E3M6_9GAST</name>
<gene>
    <name evidence="1" type="ORF">PoB_007721900</name>
</gene>
<comment type="caution">
    <text evidence="1">The sequence shown here is derived from an EMBL/GenBank/DDBJ whole genome shotgun (WGS) entry which is preliminary data.</text>
</comment>
<organism evidence="1 2">
    <name type="scientific">Plakobranchus ocellatus</name>
    <dbReference type="NCBI Taxonomy" id="259542"/>
    <lineage>
        <taxon>Eukaryota</taxon>
        <taxon>Metazoa</taxon>
        <taxon>Spiralia</taxon>
        <taxon>Lophotrochozoa</taxon>
        <taxon>Mollusca</taxon>
        <taxon>Gastropoda</taxon>
        <taxon>Heterobranchia</taxon>
        <taxon>Euthyneura</taxon>
        <taxon>Panpulmonata</taxon>
        <taxon>Sacoglossa</taxon>
        <taxon>Placobranchoidea</taxon>
        <taxon>Plakobranchidae</taxon>
        <taxon>Plakobranchus</taxon>
    </lineage>
</organism>
<dbReference type="EMBL" id="BLXT01008617">
    <property type="protein sequence ID" value="GFO50714.1"/>
    <property type="molecule type" value="Genomic_DNA"/>
</dbReference>
<dbReference type="InterPro" id="IPR011009">
    <property type="entry name" value="Kinase-like_dom_sf"/>
</dbReference>
<evidence type="ECO:0000313" key="2">
    <source>
        <dbReference type="Proteomes" id="UP000735302"/>
    </source>
</evidence>
<protein>
    <recommendedName>
        <fullName evidence="3">Protein kinase domain-containing protein</fullName>
    </recommendedName>
</protein>
<proteinExistence type="predicted"/>
<evidence type="ECO:0008006" key="3">
    <source>
        <dbReference type="Google" id="ProtNLM"/>
    </source>
</evidence>
<dbReference type="SUPFAM" id="SSF56112">
    <property type="entry name" value="Protein kinase-like (PK-like)"/>
    <property type="match status" value="1"/>
</dbReference>
<accession>A0AAV4E3M6</accession>
<reference evidence="1 2" key="1">
    <citation type="journal article" date="2021" name="Elife">
        <title>Chloroplast acquisition without the gene transfer in kleptoplastic sea slugs, Plakobranchus ocellatus.</title>
        <authorList>
            <person name="Maeda T."/>
            <person name="Takahashi S."/>
            <person name="Yoshida T."/>
            <person name="Shimamura S."/>
            <person name="Takaki Y."/>
            <person name="Nagai Y."/>
            <person name="Toyoda A."/>
            <person name="Suzuki Y."/>
            <person name="Arimoto A."/>
            <person name="Ishii H."/>
            <person name="Satoh N."/>
            <person name="Nishiyama T."/>
            <person name="Hasebe M."/>
            <person name="Maruyama T."/>
            <person name="Minagawa J."/>
            <person name="Obokata J."/>
            <person name="Shigenobu S."/>
        </authorList>
    </citation>
    <scope>NUCLEOTIDE SEQUENCE [LARGE SCALE GENOMIC DNA]</scope>
</reference>
<keyword evidence="2" id="KW-1185">Reference proteome</keyword>
<sequence>MSNTQGESCCDCTYGSYSDSRATVAVAEEVQNSFLNEVHLNKVANLRGPNTLVCQSDQHPYRPIVLKFFHRNSMRFLRETRAIGRLRHSNVIEWLNTGPHPDFNMPWLYTNPSMVPNLHLINNLTEEEHEFSYQEQSNIL</sequence>
<dbReference type="AlphaFoldDB" id="A0AAV4E3M6"/>
<evidence type="ECO:0000313" key="1">
    <source>
        <dbReference type="EMBL" id="GFO50714.1"/>
    </source>
</evidence>